<dbReference type="GO" id="GO:0016757">
    <property type="term" value="F:glycosyltransferase activity"/>
    <property type="evidence" value="ECO:0007669"/>
    <property type="project" value="UniProtKB-KW"/>
</dbReference>
<dbReference type="Pfam" id="PF00535">
    <property type="entry name" value="Glycos_transf_2"/>
    <property type="match status" value="1"/>
</dbReference>
<keyword evidence="2" id="KW-0328">Glycosyltransferase</keyword>
<keyword evidence="2" id="KW-0808">Transferase</keyword>
<dbReference type="PANTHER" id="PTHR43685">
    <property type="entry name" value="GLYCOSYLTRANSFERASE"/>
    <property type="match status" value="1"/>
</dbReference>
<dbReference type="AlphaFoldDB" id="A0AAE3JP01"/>
<name>A0AAE3JP01_9FLAO</name>
<dbReference type="CDD" id="cd00761">
    <property type="entry name" value="Glyco_tranf_GTA_type"/>
    <property type="match status" value="1"/>
</dbReference>
<dbReference type="PANTHER" id="PTHR43685:SF2">
    <property type="entry name" value="GLYCOSYLTRANSFERASE 2-LIKE DOMAIN-CONTAINING PROTEIN"/>
    <property type="match status" value="1"/>
</dbReference>
<sequence length="220" mass="25535">MSTKDNKKENGLPPFFSIVVATYNRAHLLKRAMESLIAQTETDWEALLVDDGSTDDTYREILPYLKTFPKIQYVKKEHTGEAKTKNEGVRKARGKYVTFLDSDDEYAPFHLESRKRILIQHPEVKFLHGGVRIIGDQYVPDRFDPSKTIDLRDCTIGGSFFIDRETLLLLDGFRDILLGTDACLFDRAMEAQIHMMETREQTYIYRREAQDSITKQMRSD</sequence>
<evidence type="ECO:0000313" key="3">
    <source>
        <dbReference type="Proteomes" id="UP001200642"/>
    </source>
</evidence>
<dbReference type="InterPro" id="IPR029044">
    <property type="entry name" value="Nucleotide-diphossugar_trans"/>
</dbReference>
<dbReference type="SUPFAM" id="SSF53448">
    <property type="entry name" value="Nucleotide-diphospho-sugar transferases"/>
    <property type="match status" value="1"/>
</dbReference>
<proteinExistence type="predicted"/>
<evidence type="ECO:0000259" key="1">
    <source>
        <dbReference type="Pfam" id="PF00535"/>
    </source>
</evidence>
<dbReference type="EC" id="2.4.-.-" evidence="2"/>
<dbReference type="EMBL" id="JAIRBC010000007">
    <property type="protein sequence ID" value="MCG2460274.1"/>
    <property type="molecule type" value="Genomic_DNA"/>
</dbReference>
<gene>
    <name evidence="2" type="ORF">K8352_05900</name>
</gene>
<dbReference type="Gene3D" id="3.90.550.10">
    <property type="entry name" value="Spore Coat Polysaccharide Biosynthesis Protein SpsA, Chain A"/>
    <property type="match status" value="1"/>
</dbReference>
<dbReference type="Proteomes" id="UP001200642">
    <property type="component" value="Unassembled WGS sequence"/>
</dbReference>
<keyword evidence="3" id="KW-1185">Reference proteome</keyword>
<protein>
    <submittedName>
        <fullName evidence="2">Glycosyltransferase</fullName>
        <ecNumber evidence="2">2.4.-.-</ecNumber>
    </submittedName>
</protein>
<accession>A0AAE3JP01</accession>
<evidence type="ECO:0000313" key="2">
    <source>
        <dbReference type="EMBL" id="MCG2460274.1"/>
    </source>
</evidence>
<dbReference type="InterPro" id="IPR050834">
    <property type="entry name" value="Glycosyltransf_2"/>
</dbReference>
<comment type="caution">
    <text evidence="2">The sequence shown here is derived from an EMBL/GenBank/DDBJ whole genome shotgun (WGS) entry which is preliminary data.</text>
</comment>
<reference evidence="2" key="1">
    <citation type="submission" date="2023-02" db="EMBL/GenBank/DDBJ databases">
        <title>Genome of Flavobacteriaceae gen. nov. sp. strain F89.</title>
        <authorList>
            <person name="Wang Y."/>
        </authorList>
    </citation>
    <scope>NUCLEOTIDE SEQUENCE</scope>
    <source>
        <strain evidence="2">F89</strain>
    </source>
</reference>
<dbReference type="RefSeq" id="WP_317901417.1">
    <property type="nucleotide sequence ID" value="NZ_JAIRBC010000007.1"/>
</dbReference>
<organism evidence="2 3">
    <name type="scientific">Cerina litoralis</name>
    <dbReference type="NCBI Taxonomy" id="2874477"/>
    <lineage>
        <taxon>Bacteria</taxon>
        <taxon>Pseudomonadati</taxon>
        <taxon>Bacteroidota</taxon>
        <taxon>Flavobacteriia</taxon>
        <taxon>Flavobacteriales</taxon>
        <taxon>Flavobacteriaceae</taxon>
        <taxon>Cerina</taxon>
    </lineage>
</organism>
<dbReference type="InterPro" id="IPR001173">
    <property type="entry name" value="Glyco_trans_2-like"/>
</dbReference>
<feature type="domain" description="Glycosyltransferase 2-like" evidence="1">
    <location>
        <begin position="17"/>
        <end position="119"/>
    </location>
</feature>